<dbReference type="Proteomes" id="UP001519325">
    <property type="component" value="Unassembled WGS sequence"/>
</dbReference>
<organism evidence="2 3">
    <name type="scientific">Nocardia goodfellowii</name>
    <dbReference type="NCBI Taxonomy" id="882446"/>
    <lineage>
        <taxon>Bacteria</taxon>
        <taxon>Bacillati</taxon>
        <taxon>Actinomycetota</taxon>
        <taxon>Actinomycetes</taxon>
        <taxon>Mycobacteriales</taxon>
        <taxon>Nocardiaceae</taxon>
        <taxon>Nocardia</taxon>
    </lineage>
</organism>
<dbReference type="Pfam" id="PF02036">
    <property type="entry name" value="SCP2"/>
    <property type="match status" value="1"/>
</dbReference>
<keyword evidence="3" id="KW-1185">Reference proteome</keyword>
<reference evidence="2 3" key="1">
    <citation type="submission" date="2021-03" db="EMBL/GenBank/DDBJ databases">
        <title>Sequencing the genomes of 1000 actinobacteria strains.</title>
        <authorList>
            <person name="Klenk H.-P."/>
        </authorList>
    </citation>
    <scope>NUCLEOTIDE SEQUENCE [LARGE SCALE GENOMIC DNA]</scope>
    <source>
        <strain evidence="2 3">DSM 45516</strain>
    </source>
</reference>
<dbReference type="InterPro" id="IPR003033">
    <property type="entry name" value="SCP2_sterol-bd_dom"/>
</dbReference>
<dbReference type="SUPFAM" id="SSF55718">
    <property type="entry name" value="SCP-like"/>
    <property type="match status" value="1"/>
</dbReference>
<dbReference type="RefSeq" id="WP_209896060.1">
    <property type="nucleotide sequence ID" value="NZ_JAGGMR010000001.1"/>
</dbReference>
<proteinExistence type="predicted"/>
<evidence type="ECO:0000313" key="2">
    <source>
        <dbReference type="EMBL" id="MBP2192898.1"/>
    </source>
</evidence>
<comment type="caution">
    <text evidence="2">The sequence shown here is derived from an EMBL/GenBank/DDBJ whole genome shotgun (WGS) entry which is preliminary data.</text>
</comment>
<evidence type="ECO:0000313" key="3">
    <source>
        <dbReference type="Proteomes" id="UP001519325"/>
    </source>
</evidence>
<feature type="domain" description="SCP2" evidence="1">
    <location>
        <begin position="49"/>
        <end position="134"/>
    </location>
</feature>
<accession>A0ABS4QMY4</accession>
<dbReference type="Gene3D" id="3.30.1050.10">
    <property type="entry name" value="SCP2 sterol-binding domain"/>
    <property type="match status" value="1"/>
</dbReference>
<name>A0ABS4QMY4_9NOCA</name>
<dbReference type="InterPro" id="IPR036527">
    <property type="entry name" value="SCP2_sterol-bd_dom_sf"/>
</dbReference>
<evidence type="ECO:0000259" key="1">
    <source>
        <dbReference type="Pfam" id="PF02036"/>
    </source>
</evidence>
<gene>
    <name evidence="2" type="ORF">BJ987_005799</name>
</gene>
<sequence length="137" mass="15344">MNSDTTEAEFQHLVTSSSDDELLDIMADPVERPRILRRIFEIWRAGVDSGKTRKVDALIRWQIGIRPDTWDMHIRHGVCTATPGPIPAAPAVTITLGDVSFLRLIARQASGVHLLATRKMRITGSIPTAMRLDTWFP</sequence>
<protein>
    <submittedName>
        <fullName evidence="2">Alkyl sulfatase BDS1-like metallo-beta-lactamase superfamily hydrolase</fullName>
    </submittedName>
</protein>
<dbReference type="EMBL" id="JAGGMR010000001">
    <property type="protein sequence ID" value="MBP2192898.1"/>
    <property type="molecule type" value="Genomic_DNA"/>
</dbReference>